<reference evidence="4 5" key="1">
    <citation type="submission" date="2019-11" db="EMBL/GenBank/DDBJ databases">
        <title>Metabolism of dissolved organic matter in forest soils.</title>
        <authorList>
            <person name="Cyle K.T."/>
            <person name="Wilhelm R.C."/>
            <person name="Martinez C.E."/>
        </authorList>
    </citation>
    <scope>NUCLEOTIDE SEQUENCE [LARGE SCALE GENOMIC DNA]</scope>
    <source>
        <strain evidence="4 5">1N</strain>
    </source>
</reference>
<evidence type="ECO:0000259" key="2">
    <source>
        <dbReference type="Pfam" id="PF11678"/>
    </source>
</evidence>
<dbReference type="SUPFAM" id="SSF53474">
    <property type="entry name" value="alpha/beta-Hydrolases"/>
    <property type="match status" value="1"/>
</dbReference>
<sequence>MTDTANSQKVIGSGAGITESNRANDRNVARPRDLPGIVIFLHGVNDPGANYETVEQGLCKGLGERLNRPDFVAGAYGAAYKDKAKQKAKGQSDRETEVVLADPDTYLYQRTGKGAHSVFIPFYWGYRADPKEILKDKAGKPTQLRSQYQDVRGNRLDANFAKAGGMFNNATTNIPDMYGPGFASSYVSRTVLKTAMSNYQFSGTSPERHYFVLAAERLAMLVSEIRAVAPDETVNIMGHSQGTIITLLAQALLHDKGLRCADCVIMVDSPYSLGEHGLMTWATQPNATQQTSQAKLNTLINIVTAVTEAPHRQPPLDQLCLDNVQSGGRAGYKWTPQSGTREDQQRQLCVFPERDNRGRVYLYFCPEDSTVDLPIVKGIGTHGVPDTVTADDYYWDGNHTRPQSETEALAAMNKLKELNFRQRVWTKHLSGNKPLLVGTAPQYVDVYKSGRLFINGDQLKPTVEPSLYGGEAKRGTPDKAGLEAPDAVSQNLALGNSYANLQWVRMPDPPSWNTTPDALKQQFNVGKGTDDQTNAVRVEFTGGIGATPYVLREETPAEARQRMSQNPAALADKDPTGVLTENSYHSAILRDPQNHRWVTAMDVAVGQAKSLDNLDWQALWVAIADWKTPLDKIKALSKFSSLTSGGQELVLANCEYYASGKFPTKYVSKTLPSLVESQTMDQRKNPERPQTPPIDWNFSGLR</sequence>
<feature type="region of interest" description="Disordered" evidence="1">
    <location>
        <begin position="1"/>
        <end position="29"/>
    </location>
</feature>
<feature type="compositionally biased region" description="Polar residues" evidence="1">
    <location>
        <begin position="1"/>
        <end position="10"/>
    </location>
</feature>
<accession>A0ABX2BMA4</accession>
<organism evidence="4 5">
    <name type="scientific">Paraburkholderia solitsugae</name>
    <dbReference type="NCBI Taxonomy" id="2675748"/>
    <lineage>
        <taxon>Bacteria</taxon>
        <taxon>Pseudomonadati</taxon>
        <taxon>Pseudomonadota</taxon>
        <taxon>Betaproteobacteria</taxon>
        <taxon>Burkholderiales</taxon>
        <taxon>Burkholderiaceae</taxon>
        <taxon>Paraburkholderia</taxon>
    </lineage>
</organism>
<protein>
    <submittedName>
        <fullName evidence="4">DUF3274 domain-containing protein</fullName>
    </submittedName>
</protein>
<dbReference type="RefSeq" id="WP_172310336.1">
    <property type="nucleotide sequence ID" value="NZ_WOEY01000042.1"/>
</dbReference>
<dbReference type="Gene3D" id="3.40.50.1820">
    <property type="entry name" value="alpha/beta hydrolase"/>
    <property type="match status" value="1"/>
</dbReference>
<gene>
    <name evidence="4" type="ORF">GNZ12_10760</name>
</gene>
<proteinExistence type="predicted"/>
<dbReference type="InterPro" id="IPR056221">
    <property type="entry name" value="Tle3_ab_dom"/>
</dbReference>
<name>A0ABX2BMA4_9BURK</name>
<feature type="domain" description="T6SS Tle3 phospholipase effector alpha/beta" evidence="3">
    <location>
        <begin position="34"/>
        <end position="385"/>
    </location>
</feature>
<dbReference type="Pfam" id="PF11678">
    <property type="entry name" value="Tle3_C"/>
    <property type="match status" value="1"/>
</dbReference>
<dbReference type="Proteomes" id="UP000652198">
    <property type="component" value="Unassembled WGS sequence"/>
</dbReference>
<dbReference type="InterPro" id="IPR029058">
    <property type="entry name" value="AB_hydrolase_fold"/>
</dbReference>
<feature type="domain" description="Antibacterial effector protein Tle3 C-terminal" evidence="2">
    <location>
        <begin position="517"/>
        <end position="683"/>
    </location>
</feature>
<comment type="caution">
    <text evidence="4">The sequence shown here is derived from an EMBL/GenBank/DDBJ whole genome shotgun (WGS) entry which is preliminary data.</text>
</comment>
<dbReference type="EMBL" id="WOEY01000042">
    <property type="protein sequence ID" value="NPT41789.1"/>
    <property type="molecule type" value="Genomic_DNA"/>
</dbReference>
<evidence type="ECO:0000256" key="1">
    <source>
        <dbReference type="SAM" id="MobiDB-lite"/>
    </source>
</evidence>
<dbReference type="InterPro" id="IPR021692">
    <property type="entry name" value="Tle3_C"/>
</dbReference>
<evidence type="ECO:0000313" key="4">
    <source>
        <dbReference type="EMBL" id="NPT41789.1"/>
    </source>
</evidence>
<keyword evidence="5" id="KW-1185">Reference proteome</keyword>
<evidence type="ECO:0000259" key="3">
    <source>
        <dbReference type="Pfam" id="PF24322"/>
    </source>
</evidence>
<feature type="region of interest" description="Disordered" evidence="1">
    <location>
        <begin position="678"/>
        <end position="702"/>
    </location>
</feature>
<evidence type="ECO:0000313" key="5">
    <source>
        <dbReference type="Proteomes" id="UP000652198"/>
    </source>
</evidence>
<dbReference type="Pfam" id="PF24322">
    <property type="entry name" value="Tle3"/>
    <property type="match status" value="1"/>
</dbReference>